<dbReference type="EMBL" id="JACEIK010000858">
    <property type="protein sequence ID" value="MCD7463066.1"/>
    <property type="molecule type" value="Genomic_DNA"/>
</dbReference>
<proteinExistence type="predicted"/>
<organism evidence="2 3">
    <name type="scientific">Datura stramonium</name>
    <name type="common">Jimsonweed</name>
    <name type="synonym">Common thornapple</name>
    <dbReference type="NCBI Taxonomy" id="4076"/>
    <lineage>
        <taxon>Eukaryota</taxon>
        <taxon>Viridiplantae</taxon>
        <taxon>Streptophyta</taxon>
        <taxon>Embryophyta</taxon>
        <taxon>Tracheophyta</taxon>
        <taxon>Spermatophyta</taxon>
        <taxon>Magnoliopsida</taxon>
        <taxon>eudicotyledons</taxon>
        <taxon>Gunneridae</taxon>
        <taxon>Pentapetalae</taxon>
        <taxon>asterids</taxon>
        <taxon>lamiids</taxon>
        <taxon>Solanales</taxon>
        <taxon>Solanaceae</taxon>
        <taxon>Solanoideae</taxon>
        <taxon>Datureae</taxon>
        <taxon>Datura</taxon>
    </lineage>
</organism>
<reference evidence="2 3" key="1">
    <citation type="journal article" date="2021" name="BMC Genomics">
        <title>Datura genome reveals duplications of psychoactive alkaloid biosynthetic genes and high mutation rate following tissue culture.</title>
        <authorList>
            <person name="Rajewski A."/>
            <person name="Carter-House D."/>
            <person name="Stajich J."/>
            <person name="Litt A."/>
        </authorList>
    </citation>
    <scope>NUCLEOTIDE SEQUENCE [LARGE SCALE GENOMIC DNA]</scope>
    <source>
        <strain evidence="2">AR-01</strain>
    </source>
</reference>
<feature type="compositionally biased region" description="Basic and acidic residues" evidence="1">
    <location>
        <begin position="24"/>
        <end position="36"/>
    </location>
</feature>
<sequence length="181" mass="20757">MKEKFLTEVSMTNPVAQLNLPPKEMTEAQRADERNRQNPPHHHGGNVVRNVPFKGEYEQEEIRPKVLLEKVSGIIKKDLLLTPRCIDQQRDATYELVRDRFRSLFRCYAIMVAWEPLNGGSFHLTAGVWKTSASKQAQPRGSKIASPNGTDIDLHFVKAWSTLCRSLPLSRGDFTWLPHFF</sequence>
<evidence type="ECO:0000256" key="1">
    <source>
        <dbReference type="SAM" id="MobiDB-lite"/>
    </source>
</evidence>
<dbReference type="Proteomes" id="UP000823775">
    <property type="component" value="Unassembled WGS sequence"/>
</dbReference>
<accession>A0ABS8SW95</accession>
<comment type="caution">
    <text evidence="2">The sequence shown here is derived from an EMBL/GenBank/DDBJ whole genome shotgun (WGS) entry which is preliminary data.</text>
</comment>
<evidence type="ECO:0000313" key="2">
    <source>
        <dbReference type="EMBL" id="MCD7463066.1"/>
    </source>
</evidence>
<gene>
    <name evidence="2" type="ORF">HAX54_049883</name>
</gene>
<protein>
    <submittedName>
        <fullName evidence="2">Uncharacterized protein</fullName>
    </submittedName>
</protein>
<evidence type="ECO:0000313" key="3">
    <source>
        <dbReference type="Proteomes" id="UP000823775"/>
    </source>
</evidence>
<name>A0ABS8SW95_DATST</name>
<keyword evidence="3" id="KW-1185">Reference proteome</keyword>
<feature type="region of interest" description="Disordered" evidence="1">
    <location>
        <begin position="19"/>
        <end position="49"/>
    </location>
</feature>